<proteinExistence type="predicted"/>
<gene>
    <name evidence="2" type="ORF">BGW38_008877</name>
</gene>
<reference evidence="2" key="1">
    <citation type="journal article" date="2020" name="Fungal Divers.">
        <title>Resolving the Mortierellaceae phylogeny through synthesis of multi-gene phylogenetics and phylogenomics.</title>
        <authorList>
            <person name="Vandepol N."/>
            <person name="Liber J."/>
            <person name="Desiro A."/>
            <person name="Na H."/>
            <person name="Kennedy M."/>
            <person name="Barry K."/>
            <person name="Grigoriev I.V."/>
            <person name="Miller A.N."/>
            <person name="O'Donnell K."/>
            <person name="Stajich J.E."/>
            <person name="Bonito G."/>
        </authorList>
    </citation>
    <scope>NUCLEOTIDE SEQUENCE</scope>
    <source>
        <strain evidence="2">KOD1015</strain>
    </source>
</reference>
<evidence type="ECO:0000256" key="1">
    <source>
        <dbReference type="SAM" id="SignalP"/>
    </source>
</evidence>
<organism evidence="2 3">
    <name type="scientific">Lunasporangiospora selenospora</name>
    <dbReference type="NCBI Taxonomy" id="979761"/>
    <lineage>
        <taxon>Eukaryota</taxon>
        <taxon>Fungi</taxon>
        <taxon>Fungi incertae sedis</taxon>
        <taxon>Mucoromycota</taxon>
        <taxon>Mortierellomycotina</taxon>
        <taxon>Mortierellomycetes</taxon>
        <taxon>Mortierellales</taxon>
        <taxon>Mortierellaceae</taxon>
        <taxon>Lunasporangiospora</taxon>
    </lineage>
</organism>
<keyword evidence="1" id="KW-0732">Signal</keyword>
<feature type="signal peptide" evidence="1">
    <location>
        <begin position="1"/>
        <end position="18"/>
    </location>
</feature>
<name>A0A9P6K9B2_9FUNG</name>
<feature type="non-terminal residue" evidence="2">
    <location>
        <position position="54"/>
    </location>
</feature>
<dbReference type="Proteomes" id="UP000780801">
    <property type="component" value="Unassembled WGS sequence"/>
</dbReference>
<dbReference type="AlphaFoldDB" id="A0A9P6K9B2"/>
<keyword evidence="3" id="KW-1185">Reference proteome</keyword>
<accession>A0A9P6K9B2</accession>
<evidence type="ECO:0000313" key="3">
    <source>
        <dbReference type="Proteomes" id="UP000780801"/>
    </source>
</evidence>
<evidence type="ECO:0000313" key="2">
    <source>
        <dbReference type="EMBL" id="KAF9566409.1"/>
    </source>
</evidence>
<feature type="chain" id="PRO_5040216645" evidence="1">
    <location>
        <begin position="19"/>
        <end position="54"/>
    </location>
</feature>
<protein>
    <submittedName>
        <fullName evidence="2">Uncharacterized protein</fullName>
    </submittedName>
</protein>
<dbReference type="EMBL" id="JAABOA010006274">
    <property type="protein sequence ID" value="KAF9566409.1"/>
    <property type="molecule type" value="Genomic_DNA"/>
</dbReference>
<sequence length="54" mass="5951">MAFVWTALAAIELLVAFGSRELSWVAQGPRVVGGRIVAKTDLFSTSEIWEEVLE</sequence>
<comment type="caution">
    <text evidence="2">The sequence shown here is derived from an EMBL/GenBank/DDBJ whole genome shotgun (WGS) entry which is preliminary data.</text>
</comment>